<dbReference type="InterPro" id="IPR055342">
    <property type="entry name" value="MreC_beta-barrel_core"/>
</dbReference>
<dbReference type="GO" id="GO:0005886">
    <property type="term" value="C:plasma membrane"/>
    <property type="evidence" value="ECO:0007669"/>
    <property type="project" value="TreeGrafter"/>
</dbReference>
<evidence type="ECO:0000256" key="2">
    <source>
        <dbReference type="ARBA" id="ARBA00013855"/>
    </source>
</evidence>
<feature type="coiled-coil region" evidence="6">
    <location>
        <begin position="70"/>
        <end position="104"/>
    </location>
</feature>
<dbReference type="AlphaFoldDB" id="A0A1F6H0Y7"/>
<evidence type="ECO:0000256" key="6">
    <source>
        <dbReference type="SAM" id="Coils"/>
    </source>
</evidence>
<sequence>MFNFLKRYRFRISIGLILAVLMLSLLGQVESRRNENWFSYAIQTLTHPLLSVTHSVGEGVKNLWLGYVWLVNARSENEALKAKLRELTEQVAHHQEIVFAYERQKQLLQFAAENQDEKVFAEVVGEVERGFSRLLVLNKGSRYGIKKNFAVVTPDGVVGKIQSVTPFESVVQLITDPNSQFPVLVQETRAKAMVEGNLEGGLKILHFPRRMVIEKGDMVISSGLSGIYPKGFRVGTVSGIEKKEFGLFQTLTLTPYVDLNRIEEVAVILRAKGNPEPPLFTD</sequence>
<dbReference type="InterPro" id="IPR042175">
    <property type="entry name" value="Cell/Rod_MreC_2"/>
</dbReference>
<dbReference type="Pfam" id="PF04085">
    <property type="entry name" value="MreC"/>
    <property type="match status" value="1"/>
</dbReference>
<comment type="function">
    <text evidence="5">Involved in formation and maintenance of cell shape.</text>
</comment>
<proteinExistence type="inferred from homology"/>
<name>A0A1F6H0Y7_9PROT</name>
<dbReference type="NCBIfam" id="TIGR00219">
    <property type="entry name" value="mreC"/>
    <property type="match status" value="1"/>
</dbReference>
<dbReference type="InterPro" id="IPR042177">
    <property type="entry name" value="Cell/Rod_1"/>
</dbReference>
<comment type="similarity">
    <text evidence="1 5">Belongs to the MreC family.</text>
</comment>
<dbReference type="PANTHER" id="PTHR34138">
    <property type="entry name" value="CELL SHAPE-DETERMINING PROTEIN MREC"/>
    <property type="match status" value="1"/>
</dbReference>
<comment type="caution">
    <text evidence="8">The sequence shown here is derived from an EMBL/GenBank/DDBJ whole genome shotgun (WGS) entry which is preliminary data.</text>
</comment>
<dbReference type="Gene3D" id="2.40.10.350">
    <property type="entry name" value="Rod shape-determining protein MreC, domain 2"/>
    <property type="match status" value="1"/>
</dbReference>
<evidence type="ECO:0000256" key="1">
    <source>
        <dbReference type="ARBA" id="ARBA00009369"/>
    </source>
</evidence>
<evidence type="ECO:0000256" key="4">
    <source>
        <dbReference type="ARBA" id="ARBA00032089"/>
    </source>
</evidence>
<dbReference type="Proteomes" id="UP000177583">
    <property type="component" value="Unassembled WGS sequence"/>
</dbReference>
<evidence type="ECO:0000313" key="9">
    <source>
        <dbReference type="Proteomes" id="UP000177583"/>
    </source>
</evidence>
<dbReference type="EMBL" id="MFNF01000008">
    <property type="protein sequence ID" value="OGH04009.1"/>
    <property type="molecule type" value="Genomic_DNA"/>
</dbReference>
<dbReference type="GO" id="GO:0008360">
    <property type="term" value="P:regulation of cell shape"/>
    <property type="evidence" value="ECO:0007669"/>
    <property type="project" value="UniProtKB-KW"/>
</dbReference>
<keyword evidence="3 5" id="KW-0133">Cell shape</keyword>
<accession>A0A1F6H0Y7</accession>
<keyword evidence="6" id="KW-0175">Coiled coil</keyword>
<evidence type="ECO:0000313" key="8">
    <source>
        <dbReference type="EMBL" id="OGH04009.1"/>
    </source>
</evidence>
<evidence type="ECO:0000259" key="7">
    <source>
        <dbReference type="Pfam" id="PF04085"/>
    </source>
</evidence>
<dbReference type="PIRSF" id="PIRSF038471">
    <property type="entry name" value="MreC"/>
    <property type="match status" value="1"/>
</dbReference>
<protein>
    <recommendedName>
        <fullName evidence="2 5">Cell shape-determining protein MreC</fullName>
    </recommendedName>
    <alternativeName>
        <fullName evidence="4 5">Cell shape protein MreC</fullName>
    </alternativeName>
</protein>
<feature type="domain" description="Rod shape-determining protein MreC beta-barrel core" evidence="7">
    <location>
        <begin position="123"/>
        <end position="268"/>
    </location>
</feature>
<organism evidence="8 9">
    <name type="scientific">Candidatus Lambdaproteobacteria bacterium RIFOXYD2_FULL_56_26</name>
    <dbReference type="NCBI Taxonomy" id="1817773"/>
    <lineage>
        <taxon>Bacteria</taxon>
        <taxon>Pseudomonadati</taxon>
        <taxon>Pseudomonadota</taxon>
        <taxon>Candidatus Lambdaproteobacteria</taxon>
    </lineage>
</organism>
<dbReference type="Gene3D" id="2.40.10.340">
    <property type="entry name" value="Rod shape-determining protein MreC, domain 1"/>
    <property type="match status" value="1"/>
</dbReference>
<evidence type="ECO:0000256" key="3">
    <source>
        <dbReference type="ARBA" id="ARBA00022960"/>
    </source>
</evidence>
<dbReference type="PANTHER" id="PTHR34138:SF1">
    <property type="entry name" value="CELL SHAPE-DETERMINING PROTEIN MREC"/>
    <property type="match status" value="1"/>
</dbReference>
<gene>
    <name evidence="8" type="ORF">A2557_11330</name>
</gene>
<reference evidence="8 9" key="1">
    <citation type="journal article" date="2016" name="Nat. Commun.">
        <title>Thousands of microbial genomes shed light on interconnected biogeochemical processes in an aquifer system.</title>
        <authorList>
            <person name="Anantharaman K."/>
            <person name="Brown C.T."/>
            <person name="Hug L.A."/>
            <person name="Sharon I."/>
            <person name="Castelle C.J."/>
            <person name="Probst A.J."/>
            <person name="Thomas B.C."/>
            <person name="Singh A."/>
            <person name="Wilkins M.J."/>
            <person name="Karaoz U."/>
            <person name="Brodie E.L."/>
            <person name="Williams K.H."/>
            <person name="Hubbard S.S."/>
            <person name="Banfield J.F."/>
        </authorList>
    </citation>
    <scope>NUCLEOTIDE SEQUENCE [LARGE SCALE GENOMIC DNA]</scope>
</reference>
<evidence type="ECO:0000256" key="5">
    <source>
        <dbReference type="PIRNR" id="PIRNR038471"/>
    </source>
</evidence>
<dbReference type="InterPro" id="IPR007221">
    <property type="entry name" value="MreC"/>
</dbReference>